<dbReference type="AlphaFoldDB" id="A0AAN9T375"/>
<feature type="domain" description="Nuclear receptor-binding factor 2 MIT" evidence="3">
    <location>
        <begin position="8"/>
        <end position="86"/>
    </location>
</feature>
<feature type="compositionally biased region" description="Polar residues" evidence="2">
    <location>
        <begin position="133"/>
        <end position="146"/>
    </location>
</feature>
<comment type="caution">
    <text evidence="4">The sequence shown here is derived from an EMBL/GenBank/DDBJ whole genome shotgun (WGS) entry which is preliminary data.</text>
</comment>
<dbReference type="Pfam" id="PF17169">
    <property type="entry name" value="NRBF2_MIT"/>
    <property type="match status" value="1"/>
</dbReference>
<keyword evidence="5" id="KW-1185">Reference proteome</keyword>
<keyword evidence="1" id="KW-0175">Coiled coil</keyword>
<protein>
    <recommendedName>
        <fullName evidence="3">Nuclear receptor-binding factor 2 MIT domain-containing protein</fullName>
    </recommendedName>
</protein>
<evidence type="ECO:0000313" key="4">
    <source>
        <dbReference type="EMBL" id="KAK7571133.1"/>
    </source>
</evidence>
<reference evidence="4 5" key="1">
    <citation type="submission" date="2024-03" db="EMBL/GenBank/DDBJ databases">
        <title>Adaptation during the transition from Ophiocordyceps entomopathogen to insect associate is accompanied by gene loss and intensified selection.</title>
        <authorList>
            <person name="Ward C.M."/>
            <person name="Onetto C.A."/>
            <person name="Borneman A.R."/>
        </authorList>
    </citation>
    <scope>NUCLEOTIDE SEQUENCE [LARGE SCALE GENOMIC DNA]</scope>
    <source>
        <strain evidence="4">AWRI1</strain>
        <tissue evidence="4">Single Adult Female</tissue>
    </source>
</reference>
<organism evidence="4 5">
    <name type="scientific">Parthenolecanium corni</name>
    <dbReference type="NCBI Taxonomy" id="536013"/>
    <lineage>
        <taxon>Eukaryota</taxon>
        <taxon>Metazoa</taxon>
        <taxon>Ecdysozoa</taxon>
        <taxon>Arthropoda</taxon>
        <taxon>Hexapoda</taxon>
        <taxon>Insecta</taxon>
        <taxon>Pterygota</taxon>
        <taxon>Neoptera</taxon>
        <taxon>Paraneoptera</taxon>
        <taxon>Hemiptera</taxon>
        <taxon>Sternorrhyncha</taxon>
        <taxon>Coccoidea</taxon>
        <taxon>Coccidae</taxon>
        <taxon>Parthenolecanium</taxon>
    </lineage>
</organism>
<feature type="coiled-coil region" evidence="1">
    <location>
        <begin position="156"/>
        <end position="197"/>
    </location>
</feature>
<dbReference type="InterPro" id="IPR033393">
    <property type="entry name" value="NRBF2_MIT"/>
</dbReference>
<dbReference type="Proteomes" id="UP001367676">
    <property type="component" value="Unassembled WGS sequence"/>
</dbReference>
<name>A0AAN9T375_9HEMI</name>
<feature type="region of interest" description="Disordered" evidence="2">
    <location>
        <begin position="125"/>
        <end position="149"/>
    </location>
</feature>
<evidence type="ECO:0000313" key="5">
    <source>
        <dbReference type="Proteomes" id="UP001367676"/>
    </source>
</evidence>
<evidence type="ECO:0000256" key="1">
    <source>
        <dbReference type="SAM" id="Coils"/>
    </source>
</evidence>
<dbReference type="InterPro" id="IPR039679">
    <property type="entry name" value="NRBF2"/>
</dbReference>
<dbReference type="Gene3D" id="1.20.58.80">
    <property type="entry name" value="Phosphotransferase system, lactose/cellobiose-type IIA subunit"/>
    <property type="match status" value="1"/>
</dbReference>
<sequence>MANGSPVSPLNQAHNFARVAEKLEEAERLTEASECHGRVLEYLEQSAKLATFPSTLESIQLQIKYHNQRKKILQKKQEYLKHKETLRLMEQAQKELSLKEDSLQWAIYQKIDEADSLIDALHKRPTETKSNDNSELGTSPTYNSATKHPKNDHTVIEELHMLNSKLRELITQLLNELEESQKEAASLREKIKYYESLYPKKEEVLEDQNLIDFSSITSSVESIGIIS</sequence>
<dbReference type="SUPFAM" id="SSF140361">
    <property type="entry name" value="MIT domain-like"/>
    <property type="match status" value="1"/>
</dbReference>
<dbReference type="GO" id="GO:0006914">
    <property type="term" value="P:autophagy"/>
    <property type="evidence" value="ECO:0007669"/>
    <property type="project" value="InterPro"/>
</dbReference>
<accession>A0AAN9T375</accession>
<proteinExistence type="predicted"/>
<dbReference type="PANTHER" id="PTHR14964:SF2">
    <property type="entry name" value="NUCLEAR RECEPTOR-BINDING FACTOR 2"/>
    <property type="match status" value="1"/>
</dbReference>
<evidence type="ECO:0000259" key="3">
    <source>
        <dbReference type="Pfam" id="PF17169"/>
    </source>
</evidence>
<dbReference type="EMBL" id="JBBCAQ010000041">
    <property type="protein sequence ID" value="KAK7571133.1"/>
    <property type="molecule type" value="Genomic_DNA"/>
</dbReference>
<gene>
    <name evidence="4" type="ORF">V9T40_014737</name>
</gene>
<dbReference type="PANTHER" id="PTHR14964">
    <property type="entry name" value="NUCLEAR RECEPTOR BINDING FACTOR 2"/>
    <property type="match status" value="1"/>
</dbReference>
<evidence type="ECO:0000256" key="2">
    <source>
        <dbReference type="SAM" id="MobiDB-lite"/>
    </source>
</evidence>